<reference evidence="2 3" key="1">
    <citation type="journal article" date="2024" name="Genome Biol. Evol.">
        <title>Chromosome-level genome assembly of the viviparous eelpout Zoarces viviparus.</title>
        <authorList>
            <person name="Fuhrmann N."/>
            <person name="Brasseur M.V."/>
            <person name="Bakowski C.E."/>
            <person name="Podsiadlowski L."/>
            <person name="Prost S."/>
            <person name="Krehenwinkel H."/>
            <person name="Mayer C."/>
        </authorList>
    </citation>
    <scope>NUCLEOTIDE SEQUENCE [LARGE SCALE GENOMIC DNA]</scope>
    <source>
        <strain evidence="2">NO-MEL_2022_Ind0_liver</strain>
    </source>
</reference>
<comment type="caution">
    <text evidence="2">The sequence shown here is derived from an EMBL/GenBank/DDBJ whole genome shotgun (WGS) entry which is preliminary data.</text>
</comment>
<sequence length="68" mass="7601">MREVQMEVEKEPEVQPLLPLLPWPKPKPSSLTSTRCLERIPVSRLHPPTSVTASHHGATVQLKPETSP</sequence>
<dbReference type="Proteomes" id="UP001488805">
    <property type="component" value="Unassembled WGS sequence"/>
</dbReference>
<dbReference type="EMBL" id="JBCEZU010000597">
    <property type="protein sequence ID" value="KAK9513811.1"/>
    <property type="molecule type" value="Genomic_DNA"/>
</dbReference>
<gene>
    <name evidence="2" type="ORF">VZT92_027314</name>
</gene>
<protein>
    <submittedName>
        <fullName evidence="2">Uncharacterized protein</fullName>
    </submittedName>
</protein>
<proteinExistence type="predicted"/>
<evidence type="ECO:0000313" key="2">
    <source>
        <dbReference type="EMBL" id="KAK9513811.1"/>
    </source>
</evidence>
<evidence type="ECO:0000256" key="1">
    <source>
        <dbReference type="SAM" id="MobiDB-lite"/>
    </source>
</evidence>
<feature type="region of interest" description="Disordered" evidence="1">
    <location>
        <begin position="46"/>
        <end position="68"/>
    </location>
</feature>
<dbReference type="AlphaFoldDB" id="A0AAW1DU96"/>
<organism evidence="2 3">
    <name type="scientific">Zoarces viviparus</name>
    <name type="common">Viviparous eelpout</name>
    <name type="synonym">Blennius viviparus</name>
    <dbReference type="NCBI Taxonomy" id="48416"/>
    <lineage>
        <taxon>Eukaryota</taxon>
        <taxon>Metazoa</taxon>
        <taxon>Chordata</taxon>
        <taxon>Craniata</taxon>
        <taxon>Vertebrata</taxon>
        <taxon>Euteleostomi</taxon>
        <taxon>Actinopterygii</taxon>
        <taxon>Neopterygii</taxon>
        <taxon>Teleostei</taxon>
        <taxon>Neoteleostei</taxon>
        <taxon>Acanthomorphata</taxon>
        <taxon>Eupercaria</taxon>
        <taxon>Perciformes</taxon>
        <taxon>Cottioidei</taxon>
        <taxon>Zoarcales</taxon>
        <taxon>Zoarcidae</taxon>
        <taxon>Zoarcinae</taxon>
        <taxon>Zoarces</taxon>
    </lineage>
</organism>
<evidence type="ECO:0000313" key="3">
    <source>
        <dbReference type="Proteomes" id="UP001488805"/>
    </source>
</evidence>
<name>A0AAW1DU96_ZOAVI</name>
<keyword evidence="3" id="KW-1185">Reference proteome</keyword>
<accession>A0AAW1DU96</accession>